<organism evidence="1">
    <name type="scientific">freshwater metagenome</name>
    <dbReference type="NCBI Taxonomy" id="449393"/>
    <lineage>
        <taxon>unclassified sequences</taxon>
        <taxon>metagenomes</taxon>
        <taxon>ecological metagenomes</taxon>
    </lineage>
</organism>
<dbReference type="EMBL" id="CAEZYU010000076">
    <property type="protein sequence ID" value="CAB4749281.1"/>
    <property type="molecule type" value="Genomic_DNA"/>
</dbReference>
<proteinExistence type="predicted"/>
<evidence type="ECO:0000313" key="1">
    <source>
        <dbReference type="EMBL" id="CAB4749281.1"/>
    </source>
</evidence>
<gene>
    <name evidence="1" type="ORF">UFOPK2766_01552</name>
</gene>
<accession>A0A6J6TPA9</accession>
<reference evidence="1" key="1">
    <citation type="submission" date="2020-05" db="EMBL/GenBank/DDBJ databases">
        <authorList>
            <person name="Chiriac C."/>
            <person name="Salcher M."/>
            <person name="Ghai R."/>
            <person name="Kavagutti S V."/>
        </authorList>
    </citation>
    <scope>NUCLEOTIDE SEQUENCE</scope>
</reference>
<sequence>MTHIRLKITDSAQFDERCWQESTETNIDDEATLDDFDDKARNHTFFCFDLLDVSPSTLVLSTLLGEDQATLFVFFLKYQGLNQVADADYLGGVDLIADGEFTVWNNTFGLVSDVQQDLVAVNLDHGTADQLAILNCNHARCIRVFERLTVKIIKGDLAGDVGLRFWLTFSWLVGVGSGGGVGHVGTLRCSRGIGTL</sequence>
<dbReference type="AlphaFoldDB" id="A0A6J6TPA9"/>
<dbReference type="AntiFam" id="ANF00204">
    <property type="entry name" value="Shadow ORF (opposite rpsA)"/>
</dbReference>
<name>A0A6J6TPA9_9ZZZZ</name>
<protein>
    <submittedName>
        <fullName evidence="1">Unannotated protein</fullName>
    </submittedName>
</protein>